<dbReference type="AlphaFoldDB" id="A0A8J3P4E1"/>
<keyword evidence="2" id="KW-1185">Reference proteome</keyword>
<evidence type="ECO:0000313" key="1">
    <source>
        <dbReference type="EMBL" id="GIG03738.1"/>
    </source>
</evidence>
<reference evidence="1 2" key="1">
    <citation type="submission" date="2021-01" db="EMBL/GenBank/DDBJ databases">
        <title>Whole genome shotgun sequence of Catellatospora coxensis NBRC 107359.</title>
        <authorList>
            <person name="Komaki H."/>
            <person name="Tamura T."/>
        </authorList>
    </citation>
    <scope>NUCLEOTIDE SEQUENCE [LARGE SCALE GENOMIC DNA]</scope>
    <source>
        <strain evidence="1 2">NBRC 107359</strain>
    </source>
</reference>
<evidence type="ECO:0000313" key="2">
    <source>
        <dbReference type="Proteomes" id="UP000630887"/>
    </source>
</evidence>
<dbReference type="RefSeq" id="WP_203688205.1">
    <property type="nucleotide sequence ID" value="NZ_BAAALC010000001.1"/>
</dbReference>
<gene>
    <name evidence="1" type="ORF">Cco03nite_04380</name>
</gene>
<proteinExistence type="predicted"/>
<name>A0A8J3P4E1_9ACTN</name>
<dbReference type="EMBL" id="BONI01000002">
    <property type="protein sequence ID" value="GIG03738.1"/>
    <property type="molecule type" value="Genomic_DNA"/>
</dbReference>
<accession>A0A8J3P4E1</accession>
<protein>
    <submittedName>
        <fullName evidence="1">Uncharacterized protein</fullName>
    </submittedName>
</protein>
<dbReference type="Proteomes" id="UP000630887">
    <property type="component" value="Unassembled WGS sequence"/>
</dbReference>
<comment type="caution">
    <text evidence="1">The sequence shown here is derived from an EMBL/GenBank/DDBJ whole genome shotgun (WGS) entry which is preliminary data.</text>
</comment>
<sequence length="190" mass="20491">MGHVLARVAGYGMVLTPYWPYKFERSDAAPDAVVVTNRGAAGPAKALLDPADAHSVPGVVDVEPGPDHPFWVIETSAFIAAWPAGFSVESTSEPYCLAGEHDASISVQGPVRIADPDVMITPGQTVVARRTMGPDVQVIELAYEHDGEPWWQGVYLYPRKDGRVLVVTAQSREPGIATARRGVEWMLALT</sequence>
<organism evidence="1 2">
    <name type="scientific">Catellatospora coxensis</name>
    <dbReference type="NCBI Taxonomy" id="310354"/>
    <lineage>
        <taxon>Bacteria</taxon>
        <taxon>Bacillati</taxon>
        <taxon>Actinomycetota</taxon>
        <taxon>Actinomycetes</taxon>
        <taxon>Micromonosporales</taxon>
        <taxon>Micromonosporaceae</taxon>
        <taxon>Catellatospora</taxon>
    </lineage>
</organism>